<dbReference type="RefSeq" id="WP_404630400.1">
    <property type="nucleotide sequence ID" value="NZ_JADIKM010000001.1"/>
</dbReference>
<reference evidence="1 2" key="1">
    <citation type="submission" date="2020-10" db="EMBL/GenBank/DDBJ databases">
        <title>Phylogeny of dyella-like bacteria.</title>
        <authorList>
            <person name="Fu J."/>
        </authorList>
    </citation>
    <scope>NUCLEOTIDE SEQUENCE [LARGE SCALE GENOMIC DNA]</scope>
    <source>
        <strain evidence="1 2">Gsoil3046</strain>
    </source>
</reference>
<accession>A0ABW8JPZ3</accession>
<gene>
    <name evidence="1" type="ORF">ISP17_04335</name>
</gene>
<protein>
    <submittedName>
        <fullName evidence="1">Uncharacterized protein</fullName>
    </submittedName>
</protein>
<keyword evidence="2" id="KW-1185">Reference proteome</keyword>
<organism evidence="1 2">
    <name type="scientific">Dyella ginsengisoli</name>
    <dbReference type="NCBI Taxonomy" id="363848"/>
    <lineage>
        <taxon>Bacteria</taxon>
        <taxon>Pseudomonadati</taxon>
        <taxon>Pseudomonadota</taxon>
        <taxon>Gammaproteobacteria</taxon>
        <taxon>Lysobacterales</taxon>
        <taxon>Rhodanobacteraceae</taxon>
        <taxon>Dyella</taxon>
    </lineage>
</organism>
<dbReference type="EMBL" id="JADIKM010000001">
    <property type="protein sequence ID" value="MFK2903180.1"/>
    <property type="molecule type" value="Genomic_DNA"/>
</dbReference>
<name>A0ABW8JPZ3_9GAMM</name>
<dbReference type="Proteomes" id="UP001620460">
    <property type="component" value="Unassembled WGS sequence"/>
</dbReference>
<proteinExistence type="predicted"/>
<evidence type="ECO:0000313" key="1">
    <source>
        <dbReference type="EMBL" id="MFK2903180.1"/>
    </source>
</evidence>
<comment type="caution">
    <text evidence="1">The sequence shown here is derived from an EMBL/GenBank/DDBJ whole genome shotgun (WGS) entry which is preliminary data.</text>
</comment>
<sequence length="89" mass="9839">MLAERTLPGKALQPERAIKCAAPRPTSLWKGGTIGIPLHFVLTGRGASGKQQRLKASSEKRRLYKIKAEFFSSARAAHGNHARHDRCFT</sequence>
<evidence type="ECO:0000313" key="2">
    <source>
        <dbReference type="Proteomes" id="UP001620460"/>
    </source>
</evidence>